<reference evidence="2 3" key="1">
    <citation type="submission" date="2019-06" db="EMBL/GenBank/DDBJ databases">
        <title>Flavibacter putida gen. nov., sp. nov., a novel marine bacterium of the family Flavobacteriaceae isolated from coastal seawater.</title>
        <authorList>
            <person name="Feng X."/>
        </authorList>
    </citation>
    <scope>NUCLEOTIDE SEQUENCE [LARGE SCALE GENOMIC DNA]</scope>
    <source>
        <strain evidence="2 3">PLHSN227</strain>
    </source>
</reference>
<protein>
    <submittedName>
        <fullName evidence="2">Uncharacterized protein</fullName>
    </submittedName>
</protein>
<dbReference type="Proteomes" id="UP000317169">
    <property type="component" value="Unassembled WGS sequence"/>
</dbReference>
<keyword evidence="1" id="KW-0472">Membrane</keyword>
<dbReference type="EMBL" id="VIAR01000001">
    <property type="protein sequence ID" value="TQD40781.1"/>
    <property type="molecule type" value="Genomic_DNA"/>
</dbReference>
<dbReference type="OrthoDB" id="1345503at2"/>
<dbReference type="AlphaFoldDB" id="A0A507ZW57"/>
<evidence type="ECO:0000313" key="3">
    <source>
        <dbReference type="Proteomes" id="UP000317169"/>
    </source>
</evidence>
<keyword evidence="1" id="KW-1133">Transmembrane helix</keyword>
<feature type="transmembrane region" description="Helical" evidence="1">
    <location>
        <begin position="141"/>
        <end position="161"/>
    </location>
</feature>
<organism evidence="2 3">
    <name type="scientific">Haloflavibacter putidus</name>
    <dbReference type="NCBI Taxonomy" id="2576776"/>
    <lineage>
        <taxon>Bacteria</taxon>
        <taxon>Pseudomonadati</taxon>
        <taxon>Bacteroidota</taxon>
        <taxon>Flavobacteriia</taxon>
        <taxon>Flavobacteriales</taxon>
        <taxon>Flavobacteriaceae</taxon>
        <taxon>Haloflavibacter</taxon>
    </lineage>
</organism>
<feature type="transmembrane region" description="Helical" evidence="1">
    <location>
        <begin position="108"/>
        <end position="129"/>
    </location>
</feature>
<feature type="transmembrane region" description="Helical" evidence="1">
    <location>
        <begin position="76"/>
        <end position="102"/>
    </location>
</feature>
<proteinExistence type="predicted"/>
<evidence type="ECO:0000256" key="1">
    <source>
        <dbReference type="SAM" id="Phobius"/>
    </source>
</evidence>
<gene>
    <name evidence="2" type="ORF">FKR84_02025</name>
</gene>
<feature type="transmembrane region" description="Helical" evidence="1">
    <location>
        <begin position="167"/>
        <end position="185"/>
    </location>
</feature>
<accession>A0A507ZW57</accession>
<evidence type="ECO:0000313" key="2">
    <source>
        <dbReference type="EMBL" id="TQD40781.1"/>
    </source>
</evidence>
<name>A0A507ZW57_9FLAO</name>
<sequence>MDKQKIKFIDNYLTKSGVDFLDIRMEMLDHVASAVEEKMQKENLDFYDAFKSYMLKNKNELLKTSGKYRWSLDKKLLLLIGKNLFLAKSLLLLFALGAIKYFSTVQNISWLYSVLVLSPLFYLGVPAVIYRKFKFSFTQRLGLFSVIVNYFTYFIFIDSLGGETTNFYVLLAIFWINISIAFTAYKTIKTYYKQAALA</sequence>
<comment type="caution">
    <text evidence="2">The sequence shown here is derived from an EMBL/GenBank/DDBJ whole genome shotgun (WGS) entry which is preliminary data.</text>
</comment>
<keyword evidence="3" id="KW-1185">Reference proteome</keyword>
<keyword evidence="1" id="KW-0812">Transmembrane</keyword>